<feature type="compositionally biased region" description="Basic and acidic residues" evidence="1">
    <location>
        <begin position="421"/>
        <end position="433"/>
    </location>
</feature>
<dbReference type="AlphaFoldDB" id="A0AAQ3LJU0"/>
<feature type="compositionally biased region" description="Low complexity" evidence="1">
    <location>
        <begin position="37"/>
        <end position="47"/>
    </location>
</feature>
<feature type="compositionally biased region" description="Polar residues" evidence="1">
    <location>
        <begin position="1"/>
        <end position="29"/>
    </location>
</feature>
<dbReference type="KEGG" id="puo:RZN69_10735"/>
<sequence length="640" mass="71406">MADTPDSSSNETKTTPLDLTELQSLNFGPNWTERKSSTTPSGRGRSGPARDNRGGGGPAKDRRRGGKPQRSAPQGDGQERRHDRDRGPRRDFREQHREEIKPIVDVLFYPEDIPFKALCHAMRTNCRTYELFEIARLILDKPERFVVVIRPSTKNADGPTQFYCSAPDGVPFLTEDAAVSHVLQNHIERFFEVEDAEVEPPKGNFPSISKCGVTGELLGPPNYHRYQALIQEHHATRLSNMSFERFTSKIESVKEQETIDAWIQKMTKVKRFTIKESQDGEPKTLDGLDAARSFLLSRRRDRVVRTTDQARFSGKAAEALPKGELRKNIEAALDYQQRFPLDTANNLRGRLRRMRFTIYKRGAKGVSFVCAVKRNFRDPNAKFSDSVQVLIEFIEKHANMSVAELPEKFLGIKPKEKMKPDVEKVPDIEEVPKEQAQAIVEEHELRRQRRLAEEAKAKAEAEGTEASASEEATKEATTESPEAAKTEEATAASEEAPQSAPETAPASEKKPEPEVDSKVKDPRIRQMMMDLHWLVTEGFVVEYGDGKLLAVPTVDTSHKETAKAEKPATEATEAAPAQPTPEAAQPAKVETSEAPVAEEAIKKESAAKVPQDKPVEPAQAAEETTTPAVEKQPESDKTEA</sequence>
<evidence type="ECO:0000256" key="1">
    <source>
        <dbReference type="SAM" id="MobiDB-lite"/>
    </source>
</evidence>
<feature type="compositionally biased region" description="Basic and acidic residues" evidence="1">
    <location>
        <begin position="440"/>
        <end position="461"/>
    </location>
</feature>
<feature type="region of interest" description="Disordered" evidence="1">
    <location>
        <begin position="553"/>
        <end position="640"/>
    </location>
</feature>
<feature type="compositionally biased region" description="Basic and acidic residues" evidence="1">
    <location>
        <begin position="77"/>
        <end position="97"/>
    </location>
</feature>
<evidence type="ECO:0000313" key="2">
    <source>
        <dbReference type="EMBL" id="WOO43564.1"/>
    </source>
</evidence>
<dbReference type="Proteomes" id="UP001304300">
    <property type="component" value="Chromosome"/>
</dbReference>
<feature type="compositionally biased region" description="Basic and acidic residues" evidence="1">
    <location>
        <begin position="471"/>
        <end position="488"/>
    </location>
</feature>
<proteinExistence type="predicted"/>
<protein>
    <submittedName>
        <fullName evidence="2">Uncharacterized protein</fullName>
    </submittedName>
</protein>
<dbReference type="EMBL" id="CP136920">
    <property type="protein sequence ID" value="WOO43564.1"/>
    <property type="molecule type" value="Genomic_DNA"/>
</dbReference>
<dbReference type="RefSeq" id="WP_317836124.1">
    <property type="nucleotide sequence ID" value="NZ_CP136920.1"/>
</dbReference>
<feature type="compositionally biased region" description="Basic and acidic residues" evidence="1">
    <location>
        <begin position="556"/>
        <end position="568"/>
    </location>
</feature>
<reference evidence="2 3" key="1">
    <citation type="submission" date="2023-10" db="EMBL/GenBank/DDBJ databases">
        <title>Rubellicoccus peritrichatus gen. nov., sp. nov., isolated from an algae of coral reef tank.</title>
        <authorList>
            <person name="Luo J."/>
        </authorList>
    </citation>
    <scope>NUCLEOTIDE SEQUENCE [LARGE SCALE GENOMIC DNA]</scope>
    <source>
        <strain evidence="2 3">CR14</strain>
    </source>
</reference>
<keyword evidence="3" id="KW-1185">Reference proteome</keyword>
<feature type="region of interest" description="Disordered" evidence="1">
    <location>
        <begin position="1"/>
        <end position="97"/>
    </location>
</feature>
<feature type="compositionally biased region" description="Low complexity" evidence="1">
    <location>
        <begin position="616"/>
        <end position="630"/>
    </location>
</feature>
<name>A0AAQ3LJU0_9BACT</name>
<feature type="compositionally biased region" description="Basic and acidic residues" evidence="1">
    <location>
        <begin position="507"/>
        <end position="522"/>
    </location>
</feature>
<feature type="compositionally biased region" description="Low complexity" evidence="1">
    <location>
        <begin position="489"/>
        <end position="506"/>
    </location>
</feature>
<feature type="compositionally biased region" description="Basic and acidic residues" evidence="1">
    <location>
        <begin position="599"/>
        <end position="615"/>
    </location>
</feature>
<feature type="compositionally biased region" description="Low complexity" evidence="1">
    <location>
        <begin position="569"/>
        <end position="588"/>
    </location>
</feature>
<gene>
    <name evidence="2" type="ORF">RZN69_10735</name>
</gene>
<organism evidence="2 3">
    <name type="scientific">Rubellicoccus peritrichatus</name>
    <dbReference type="NCBI Taxonomy" id="3080537"/>
    <lineage>
        <taxon>Bacteria</taxon>
        <taxon>Pseudomonadati</taxon>
        <taxon>Verrucomicrobiota</taxon>
        <taxon>Opitutia</taxon>
        <taxon>Puniceicoccales</taxon>
        <taxon>Cerasicoccaceae</taxon>
        <taxon>Rubellicoccus</taxon>
    </lineage>
</organism>
<feature type="compositionally biased region" description="Basic and acidic residues" evidence="1">
    <location>
        <begin position="631"/>
        <end position="640"/>
    </location>
</feature>
<accession>A0AAQ3LJU0</accession>
<feature type="region of interest" description="Disordered" evidence="1">
    <location>
        <begin position="421"/>
        <end position="522"/>
    </location>
</feature>
<evidence type="ECO:0000313" key="3">
    <source>
        <dbReference type="Proteomes" id="UP001304300"/>
    </source>
</evidence>